<evidence type="ECO:0000256" key="5">
    <source>
        <dbReference type="ARBA" id="ARBA00023136"/>
    </source>
</evidence>
<comment type="similarity">
    <text evidence="2 6">Belongs to the CDC50/LEM3 family.</text>
</comment>
<proteinExistence type="inferred from homology"/>
<evidence type="ECO:0000256" key="3">
    <source>
        <dbReference type="ARBA" id="ARBA00022692"/>
    </source>
</evidence>
<dbReference type="PANTHER" id="PTHR10926">
    <property type="entry name" value="CELL CYCLE CONTROL PROTEIN 50"/>
    <property type="match status" value="1"/>
</dbReference>
<name>A0AAV5RKB8_STABA</name>
<keyword evidence="3 8" id="KW-0812">Transmembrane</keyword>
<dbReference type="InterPro" id="IPR005045">
    <property type="entry name" value="CDC50/LEM3_fam"/>
</dbReference>
<organism evidence="9 10">
    <name type="scientific">Starmerella bacillaris</name>
    <name type="common">Yeast</name>
    <name type="synonym">Candida zemplinina</name>
    <dbReference type="NCBI Taxonomy" id="1247836"/>
    <lineage>
        <taxon>Eukaryota</taxon>
        <taxon>Fungi</taxon>
        <taxon>Dikarya</taxon>
        <taxon>Ascomycota</taxon>
        <taxon>Saccharomycotina</taxon>
        <taxon>Dipodascomycetes</taxon>
        <taxon>Dipodascales</taxon>
        <taxon>Trichomonascaceae</taxon>
        <taxon>Starmerella</taxon>
    </lineage>
</organism>
<evidence type="ECO:0000256" key="8">
    <source>
        <dbReference type="SAM" id="Phobius"/>
    </source>
</evidence>
<dbReference type="GO" id="GO:0045332">
    <property type="term" value="P:phospholipid translocation"/>
    <property type="evidence" value="ECO:0007669"/>
    <property type="project" value="UniProtKB-UniRule"/>
</dbReference>
<dbReference type="AlphaFoldDB" id="A0AAV5RKB8"/>
<feature type="transmembrane region" description="Helical" evidence="8">
    <location>
        <begin position="333"/>
        <end position="353"/>
    </location>
</feature>
<dbReference type="GO" id="GO:0005886">
    <property type="term" value="C:plasma membrane"/>
    <property type="evidence" value="ECO:0007669"/>
    <property type="project" value="TreeGrafter"/>
</dbReference>
<evidence type="ECO:0000256" key="7">
    <source>
        <dbReference type="SAM" id="MobiDB-lite"/>
    </source>
</evidence>
<gene>
    <name evidence="9" type="ORF">DASB73_024550</name>
</gene>
<evidence type="ECO:0000256" key="1">
    <source>
        <dbReference type="ARBA" id="ARBA00004141"/>
    </source>
</evidence>
<accession>A0AAV5RKB8</accession>
<evidence type="ECO:0000313" key="9">
    <source>
        <dbReference type="EMBL" id="GMM51492.1"/>
    </source>
</evidence>
<evidence type="ECO:0000313" key="10">
    <source>
        <dbReference type="Proteomes" id="UP001362899"/>
    </source>
</evidence>
<dbReference type="PANTHER" id="PTHR10926:SF0">
    <property type="entry name" value="CDC50, ISOFORM A"/>
    <property type="match status" value="1"/>
</dbReference>
<protein>
    <submittedName>
        <fullName evidence="9">Aminophospholipid translocase regulatory protein</fullName>
    </submittedName>
</protein>
<evidence type="ECO:0000256" key="4">
    <source>
        <dbReference type="ARBA" id="ARBA00022989"/>
    </source>
</evidence>
<dbReference type="GO" id="GO:0005794">
    <property type="term" value="C:Golgi apparatus"/>
    <property type="evidence" value="ECO:0007669"/>
    <property type="project" value="TreeGrafter"/>
</dbReference>
<reference evidence="9 10" key="1">
    <citation type="journal article" date="2023" name="Elife">
        <title>Identification of key yeast species and microbe-microbe interactions impacting larval growth of Drosophila in the wild.</title>
        <authorList>
            <person name="Mure A."/>
            <person name="Sugiura Y."/>
            <person name="Maeda R."/>
            <person name="Honda K."/>
            <person name="Sakurai N."/>
            <person name="Takahashi Y."/>
            <person name="Watada M."/>
            <person name="Katoh T."/>
            <person name="Gotoh A."/>
            <person name="Gotoh Y."/>
            <person name="Taniguchi I."/>
            <person name="Nakamura K."/>
            <person name="Hayashi T."/>
            <person name="Katayama T."/>
            <person name="Uemura T."/>
            <person name="Hattori Y."/>
        </authorList>
    </citation>
    <scope>NUCLEOTIDE SEQUENCE [LARGE SCALE GENOMIC DNA]</scope>
    <source>
        <strain evidence="9 10">SB-73</strain>
    </source>
</reference>
<dbReference type="Pfam" id="PF03381">
    <property type="entry name" value="CDC50"/>
    <property type="match status" value="1"/>
</dbReference>
<comment type="subcellular location">
    <subcellularLocation>
        <location evidence="1">Membrane</location>
        <topology evidence="1">Multi-pass membrane protein</topology>
    </subcellularLocation>
</comment>
<comment type="caution">
    <text evidence="9">The sequence shown here is derived from an EMBL/GenBank/DDBJ whole genome shotgun (WGS) entry which is preliminary data.</text>
</comment>
<sequence>MDSDSDQESQVVIEKKTDTSRRPPNTAFRQQRLKAWQPILTPRTVLPLFFTVAAIFALFGGLLIWASDQIQEVMIDYTTCGIDAPVNSFASIPSKGVEYRFNKNQKMSSEPSWSRSEDGKNCTIRFDVPTTMKHPIYFFYRMSNFYQNHRRYVLSYNEKQIEGHAVAADDLGNSGDCKPLSHNDEGKAYYPCGLIANSMFNDTFSKELVGVDNTESYWFTNKGISWPSDRSRFKKTKYNASEVVPPPNWAEAYPDGYNDDNLPDVSTWEEFQNWMRTAGLPTFAKMALRNDTTDLTAGTYEVNIGLNFNTTVYNGKKYILMSTRTAIGGRNDFLGIAYCVVAGIAATLGIAFLTQHIIRPRRLGDHSYLSWNQPNDK</sequence>
<evidence type="ECO:0000256" key="2">
    <source>
        <dbReference type="ARBA" id="ARBA00009457"/>
    </source>
</evidence>
<dbReference type="EMBL" id="BTGC01000008">
    <property type="protein sequence ID" value="GMM51492.1"/>
    <property type="molecule type" value="Genomic_DNA"/>
</dbReference>
<keyword evidence="4 8" id="KW-1133">Transmembrane helix</keyword>
<feature type="region of interest" description="Disordered" evidence="7">
    <location>
        <begin position="1"/>
        <end position="24"/>
    </location>
</feature>
<feature type="transmembrane region" description="Helical" evidence="8">
    <location>
        <begin position="44"/>
        <end position="66"/>
    </location>
</feature>
<keyword evidence="10" id="KW-1185">Reference proteome</keyword>
<dbReference type="PIRSF" id="PIRSF015840">
    <property type="entry name" value="DUF284_TM_euk"/>
    <property type="match status" value="1"/>
</dbReference>
<dbReference type="Proteomes" id="UP001362899">
    <property type="component" value="Unassembled WGS sequence"/>
</dbReference>
<keyword evidence="5 6" id="KW-0472">Membrane</keyword>
<evidence type="ECO:0000256" key="6">
    <source>
        <dbReference type="PIRNR" id="PIRNR015840"/>
    </source>
</evidence>
<dbReference type="GO" id="GO:0005783">
    <property type="term" value="C:endoplasmic reticulum"/>
    <property type="evidence" value="ECO:0007669"/>
    <property type="project" value="TreeGrafter"/>
</dbReference>